<dbReference type="STRING" id="126156.SAMN05421670_1104"/>
<name>A0A1I5W665_9BACI</name>
<proteinExistence type="predicted"/>
<accession>A0A1I5W665</accession>
<keyword evidence="2" id="KW-1185">Reference proteome</keyword>
<protein>
    <submittedName>
        <fullName evidence="1">Uncharacterized protein</fullName>
    </submittedName>
</protein>
<evidence type="ECO:0000313" key="2">
    <source>
        <dbReference type="Proteomes" id="UP000198734"/>
    </source>
</evidence>
<dbReference type="Proteomes" id="UP000198734">
    <property type="component" value="Unassembled WGS sequence"/>
</dbReference>
<evidence type="ECO:0000313" key="1">
    <source>
        <dbReference type="EMBL" id="SFQ14746.1"/>
    </source>
</evidence>
<gene>
    <name evidence="1" type="ORF">SAMN05421670_1104</name>
</gene>
<dbReference type="EMBL" id="FOXU01000001">
    <property type="protein sequence ID" value="SFQ14746.1"/>
    <property type="molecule type" value="Genomic_DNA"/>
</dbReference>
<dbReference type="AlphaFoldDB" id="A0A1I5W665"/>
<organism evidence="1 2">
    <name type="scientific">Psychrobacillus psychrotolerans</name>
    <dbReference type="NCBI Taxonomy" id="126156"/>
    <lineage>
        <taxon>Bacteria</taxon>
        <taxon>Bacillati</taxon>
        <taxon>Bacillota</taxon>
        <taxon>Bacilli</taxon>
        <taxon>Bacillales</taxon>
        <taxon>Bacillaceae</taxon>
        <taxon>Psychrobacillus</taxon>
    </lineage>
</organism>
<sequence length="69" mass="8053">MPTRFVVLAEPSESLIVMDTKSTPSVIWFDAVEISELEKNSFTSKPDEWDTYADYFKVFLEEEEEERGL</sequence>
<reference evidence="2" key="1">
    <citation type="submission" date="2016-10" db="EMBL/GenBank/DDBJ databases">
        <authorList>
            <person name="Varghese N."/>
            <person name="Submissions S."/>
        </authorList>
    </citation>
    <scope>NUCLEOTIDE SEQUENCE [LARGE SCALE GENOMIC DNA]</scope>
    <source>
        <strain evidence="2">DSM 11706</strain>
    </source>
</reference>